<proteinExistence type="predicted"/>
<keyword evidence="3" id="KW-1185">Reference proteome</keyword>
<dbReference type="PANTHER" id="PTHR47210:SF1">
    <property type="entry name" value="MEDIATOR OF RNA POLYMERASE II TRANSCRIPTION SUBUNIT 26C-RELATED"/>
    <property type="match status" value="1"/>
</dbReference>
<dbReference type="Proteomes" id="UP000515211">
    <property type="component" value="Chromosome 10"/>
</dbReference>
<feature type="domain" description="TFIIS N-terminal" evidence="2">
    <location>
        <begin position="1"/>
        <end position="45"/>
    </location>
</feature>
<reference evidence="4" key="2">
    <citation type="submission" date="2025-08" db="UniProtKB">
        <authorList>
            <consortium name="RefSeq"/>
        </authorList>
    </citation>
    <scope>IDENTIFICATION</scope>
    <source>
        <tissue evidence="4">Whole plant</tissue>
    </source>
</reference>
<dbReference type="Pfam" id="PF08711">
    <property type="entry name" value="Med26"/>
    <property type="match status" value="1"/>
</dbReference>
<dbReference type="GO" id="GO:0005634">
    <property type="term" value="C:nucleus"/>
    <property type="evidence" value="ECO:0007669"/>
    <property type="project" value="UniProtKB-SubCell"/>
</dbReference>
<protein>
    <submittedName>
        <fullName evidence="4">Probable mediator of RNA polymerase II transcription subunit 26c isoform X2</fullName>
    </submittedName>
</protein>
<dbReference type="SUPFAM" id="SSF47676">
    <property type="entry name" value="Conserved domain common to transcription factors TFIIS, elongin A, CRSP70"/>
    <property type="match status" value="1"/>
</dbReference>
<dbReference type="PROSITE" id="PS51319">
    <property type="entry name" value="TFIIS_N"/>
    <property type="match status" value="1"/>
</dbReference>
<dbReference type="RefSeq" id="XP_020988084.1">
    <property type="nucleotide sequence ID" value="XM_021132425.2"/>
</dbReference>
<dbReference type="InterPro" id="IPR035441">
    <property type="entry name" value="TFIIS/LEDGF_dom_sf"/>
</dbReference>
<organism evidence="3 4">
    <name type="scientific">Arachis duranensis</name>
    <name type="common">Wild peanut</name>
    <dbReference type="NCBI Taxonomy" id="130453"/>
    <lineage>
        <taxon>Eukaryota</taxon>
        <taxon>Viridiplantae</taxon>
        <taxon>Streptophyta</taxon>
        <taxon>Embryophyta</taxon>
        <taxon>Tracheophyta</taxon>
        <taxon>Spermatophyta</taxon>
        <taxon>Magnoliopsida</taxon>
        <taxon>eudicotyledons</taxon>
        <taxon>Gunneridae</taxon>
        <taxon>Pentapetalae</taxon>
        <taxon>rosids</taxon>
        <taxon>fabids</taxon>
        <taxon>Fabales</taxon>
        <taxon>Fabaceae</taxon>
        <taxon>Papilionoideae</taxon>
        <taxon>50 kb inversion clade</taxon>
        <taxon>dalbergioids sensu lato</taxon>
        <taxon>Dalbergieae</taxon>
        <taxon>Pterocarpus clade</taxon>
        <taxon>Arachis</taxon>
    </lineage>
</organism>
<accession>A0A6P5MTI2</accession>
<dbReference type="InterPro" id="IPR044790">
    <property type="entry name" value="MD26C-like"/>
</dbReference>
<comment type="subcellular location">
    <subcellularLocation>
        <location evidence="1">Nucleus</location>
    </subcellularLocation>
</comment>
<dbReference type="GeneID" id="107468246"/>
<dbReference type="PANTHER" id="PTHR47210">
    <property type="entry name" value="MEDIATOR OF RNA POLYMERASE II TRANSCRIPTION SUBUNIT 26C-RELATED"/>
    <property type="match status" value="1"/>
</dbReference>
<evidence type="ECO:0000259" key="2">
    <source>
        <dbReference type="PROSITE" id="PS51319"/>
    </source>
</evidence>
<dbReference type="AlphaFoldDB" id="A0A6P5MTI2"/>
<keyword evidence="1" id="KW-0539">Nucleus</keyword>
<dbReference type="InterPro" id="IPR017923">
    <property type="entry name" value="TFIIS_N"/>
</dbReference>
<dbReference type="KEGG" id="adu:107468246"/>
<gene>
    <name evidence="4" type="primary">LOC107468246</name>
</gene>
<dbReference type="Gene3D" id="1.20.930.10">
    <property type="entry name" value="Conserved domain common to transcription factors TFIIS, elongin A, CRSP70"/>
    <property type="match status" value="1"/>
</dbReference>
<evidence type="ECO:0000256" key="1">
    <source>
        <dbReference type="PROSITE-ProRule" id="PRU00649"/>
    </source>
</evidence>
<evidence type="ECO:0000313" key="3">
    <source>
        <dbReference type="Proteomes" id="UP000515211"/>
    </source>
</evidence>
<sequence>MVFGFSLQETDIGRHVNQLRKHSSNGVRRLVKLLVRKWKEIVDEWVRLNQSGGTASLMADGDSPQLKITQNGHHQLFLGPLFLFLFFIS</sequence>
<name>A0A6P5MTI2_ARADU</name>
<reference evidence="3" key="1">
    <citation type="journal article" date="2016" name="Nat. Genet.">
        <title>The genome sequences of Arachis duranensis and Arachis ipaensis, the diploid ancestors of cultivated peanut.</title>
        <authorList>
            <person name="Bertioli D.J."/>
            <person name="Cannon S.B."/>
            <person name="Froenicke L."/>
            <person name="Huang G."/>
            <person name="Farmer A.D."/>
            <person name="Cannon E.K."/>
            <person name="Liu X."/>
            <person name="Gao D."/>
            <person name="Clevenger J."/>
            <person name="Dash S."/>
            <person name="Ren L."/>
            <person name="Moretzsohn M.C."/>
            <person name="Shirasawa K."/>
            <person name="Huang W."/>
            <person name="Vidigal B."/>
            <person name="Abernathy B."/>
            <person name="Chu Y."/>
            <person name="Niederhuth C.E."/>
            <person name="Umale P."/>
            <person name="Araujo A.C."/>
            <person name="Kozik A."/>
            <person name="Kim K.D."/>
            <person name="Burow M.D."/>
            <person name="Varshney R.K."/>
            <person name="Wang X."/>
            <person name="Zhang X."/>
            <person name="Barkley N."/>
            <person name="Guimaraes P.M."/>
            <person name="Isobe S."/>
            <person name="Guo B."/>
            <person name="Liao B."/>
            <person name="Stalker H.T."/>
            <person name="Schmitz R.J."/>
            <person name="Scheffler B.E."/>
            <person name="Leal-Bertioli S.C."/>
            <person name="Xun X."/>
            <person name="Jackson S.A."/>
            <person name="Michelmore R."/>
            <person name="Ozias-Akins P."/>
        </authorList>
    </citation>
    <scope>NUCLEOTIDE SEQUENCE [LARGE SCALE GENOMIC DNA]</scope>
    <source>
        <strain evidence="3">cv. V14167</strain>
    </source>
</reference>
<evidence type="ECO:0000313" key="4">
    <source>
        <dbReference type="RefSeq" id="XP_020988084.1"/>
    </source>
</evidence>